<feature type="region of interest" description="Disordered" evidence="1">
    <location>
        <begin position="100"/>
        <end position="134"/>
    </location>
</feature>
<feature type="region of interest" description="Disordered" evidence="1">
    <location>
        <begin position="155"/>
        <end position="187"/>
    </location>
</feature>
<feature type="region of interest" description="Disordered" evidence="1">
    <location>
        <begin position="201"/>
        <end position="224"/>
    </location>
</feature>
<proteinExistence type="predicted"/>
<feature type="compositionally biased region" description="Polar residues" evidence="1">
    <location>
        <begin position="100"/>
        <end position="111"/>
    </location>
</feature>
<organism evidence="2 3">
    <name type="scientific">Protopolystoma xenopodis</name>
    <dbReference type="NCBI Taxonomy" id="117903"/>
    <lineage>
        <taxon>Eukaryota</taxon>
        <taxon>Metazoa</taxon>
        <taxon>Spiralia</taxon>
        <taxon>Lophotrochozoa</taxon>
        <taxon>Platyhelminthes</taxon>
        <taxon>Monogenea</taxon>
        <taxon>Polyopisthocotylea</taxon>
        <taxon>Polystomatidea</taxon>
        <taxon>Polystomatidae</taxon>
        <taxon>Protopolystoma</taxon>
    </lineage>
</organism>
<evidence type="ECO:0000256" key="1">
    <source>
        <dbReference type="SAM" id="MobiDB-lite"/>
    </source>
</evidence>
<dbReference type="EMBL" id="CAAALY010271293">
    <property type="protein sequence ID" value="VEL41843.1"/>
    <property type="molecule type" value="Genomic_DNA"/>
</dbReference>
<comment type="caution">
    <text evidence="2">The sequence shown here is derived from an EMBL/GenBank/DDBJ whole genome shotgun (WGS) entry which is preliminary data.</text>
</comment>
<feature type="region of interest" description="Disordered" evidence="1">
    <location>
        <begin position="260"/>
        <end position="281"/>
    </location>
</feature>
<feature type="compositionally biased region" description="Polar residues" evidence="1">
    <location>
        <begin position="155"/>
        <end position="168"/>
    </location>
</feature>
<gene>
    <name evidence="2" type="ORF">PXEA_LOCUS35283</name>
</gene>
<evidence type="ECO:0008006" key="4">
    <source>
        <dbReference type="Google" id="ProtNLM"/>
    </source>
</evidence>
<evidence type="ECO:0000313" key="2">
    <source>
        <dbReference type="EMBL" id="VEL41843.1"/>
    </source>
</evidence>
<evidence type="ECO:0000313" key="3">
    <source>
        <dbReference type="Proteomes" id="UP000784294"/>
    </source>
</evidence>
<dbReference type="OrthoDB" id="6219513at2759"/>
<dbReference type="Proteomes" id="UP000784294">
    <property type="component" value="Unassembled WGS sequence"/>
</dbReference>
<protein>
    <recommendedName>
        <fullName evidence="4">Protein kinase domain-containing protein</fullName>
    </recommendedName>
</protein>
<dbReference type="AlphaFoldDB" id="A0A448XPS1"/>
<reference evidence="2" key="1">
    <citation type="submission" date="2018-11" db="EMBL/GenBank/DDBJ databases">
        <authorList>
            <consortium name="Pathogen Informatics"/>
        </authorList>
    </citation>
    <scope>NUCLEOTIDE SEQUENCE</scope>
</reference>
<feature type="compositionally biased region" description="Basic and acidic residues" evidence="1">
    <location>
        <begin position="263"/>
        <end position="272"/>
    </location>
</feature>
<feature type="compositionally biased region" description="Polar residues" evidence="1">
    <location>
        <begin position="119"/>
        <end position="133"/>
    </location>
</feature>
<accession>A0A448XPS1</accession>
<feature type="compositionally biased region" description="Polar residues" evidence="1">
    <location>
        <begin position="201"/>
        <end position="218"/>
    </location>
</feature>
<name>A0A448XPS1_9PLAT</name>
<sequence length="281" mass="30236">MSNLLLITESELVRGPLIGSGAFGTVYQGFWYPQCAAGVRIKSQLIQPPVAKPFNPEAFDSACCIPQHYIDLATDATSQTDVANSVSLCDFMSKPSSSDQNFSLQANSTDPENNKLFKVTSTTSDKPACTSSSKEMDLLQANKCPLSWSDRAPNSCDSSQFQWPNETPQDGYLVPVGQGASKTTNSSLQYGSMSVSMATGQSETSLSLSASPRHNSPSAEGWSTLEKDAKKGFKVSWPREALQTVSCIPVAIKVLNDTQSARNSKELLEEARVSPLNTSEA</sequence>
<dbReference type="Gene3D" id="3.30.200.20">
    <property type="entry name" value="Phosphorylase Kinase, domain 1"/>
    <property type="match status" value="1"/>
</dbReference>
<keyword evidence="3" id="KW-1185">Reference proteome</keyword>